<reference evidence="9 10" key="1">
    <citation type="submission" date="2018-11" db="EMBL/GenBank/DDBJ databases">
        <title>Genomic Encyclopedia of Type Strains, Phase IV (KMG-IV): sequencing the most valuable type-strain genomes for metagenomic binning, comparative biology and taxonomic classification.</title>
        <authorList>
            <person name="Goeker M."/>
        </authorList>
    </citation>
    <scope>NUCLEOTIDE SEQUENCE [LARGE SCALE GENOMIC DNA]</scope>
    <source>
        <strain evidence="9 10">DSM 5900</strain>
    </source>
</reference>
<dbReference type="CDD" id="cd00609">
    <property type="entry name" value="AAT_like"/>
    <property type="match status" value="1"/>
</dbReference>
<protein>
    <recommendedName>
        <fullName evidence="7">Aminotransferase</fullName>
        <ecNumber evidence="7">2.6.1.-</ecNumber>
    </recommendedName>
</protein>
<dbReference type="GO" id="GO:0004069">
    <property type="term" value="F:L-aspartate:2-oxoglutarate aminotransferase activity"/>
    <property type="evidence" value="ECO:0007669"/>
    <property type="project" value="UniProtKB-EC"/>
</dbReference>
<feature type="domain" description="Aminotransferase class I/classII large" evidence="8">
    <location>
        <begin position="33"/>
        <end position="384"/>
    </location>
</feature>
<dbReference type="PANTHER" id="PTHR46383">
    <property type="entry name" value="ASPARTATE AMINOTRANSFERASE"/>
    <property type="match status" value="1"/>
</dbReference>
<keyword evidence="5" id="KW-0663">Pyridoxal phosphate</keyword>
<comment type="cofactor">
    <cofactor evidence="1 7">
        <name>pyridoxal 5'-phosphate</name>
        <dbReference type="ChEBI" id="CHEBI:597326"/>
    </cofactor>
</comment>
<evidence type="ECO:0000256" key="3">
    <source>
        <dbReference type="ARBA" id="ARBA00022576"/>
    </source>
</evidence>
<dbReference type="SUPFAM" id="SSF53383">
    <property type="entry name" value="PLP-dependent transferases"/>
    <property type="match status" value="1"/>
</dbReference>
<sequence>MAYRLNSLLGAVVEPPIAEVHGWLAGRPPARPLIDMAQAVPRHAPPAAATRHLQERLADPEIVRYAPIVGLAPLRAAFADHIARAYGGPVAADNVAITAGCNQAFCLAMMTLAEAGDEVILPLPYYFNHQMWLDMLGIRAVHLPFRPDRGGVPDPAEAAALIGPRTRAIVLVSPNNPTGAIYPPEAIAAFHDLARDHGIALVLDETYKDFLPTDGPAHDLFTRPDWSETLIQLYSFSKAFAMAGHRVGAVTAGPAMIEQLTKAMDCVAIAAPRIGQEAALYGLGHLAPWVDANRRTMRERVKTLESAFRANASGYELVSCGAYFAYVRHPHRGRGSKDVARHLAQDLGILTVPGSAFGPGQEDFIRFAFANVDGDAMPEMARRLAESRMG</sequence>
<dbReference type="Gene3D" id="3.40.640.10">
    <property type="entry name" value="Type I PLP-dependent aspartate aminotransferase-like (Major domain)"/>
    <property type="match status" value="1"/>
</dbReference>
<dbReference type="AlphaFoldDB" id="A0A3N1LP80"/>
<evidence type="ECO:0000256" key="4">
    <source>
        <dbReference type="ARBA" id="ARBA00022679"/>
    </source>
</evidence>
<evidence type="ECO:0000256" key="6">
    <source>
        <dbReference type="ARBA" id="ARBA00049185"/>
    </source>
</evidence>
<accession>A0A3N1LP80</accession>
<dbReference type="Pfam" id="PF00155">
    <property type="entry name" value="Aminotran_1_2"/>
    <property type="match status" value="1"/>
</dbReference>
<evidence type="ECO:0000256" key="2">
    <source>
        <dbReference type="ARBA" id="ARBA00007441"/>
    </source>
</evidence>
<keyword evidence="3 7" id="KW-0032">Aminotransferase</keyword>
<dbReference type="PROSITE" id="PS00105">
    <property type="entry name" value="AA_TRANSFER_CLASS_1"/>
    <property type="match status" value="1"/>
</dbReference>
<proteinExistence type="inferred from homology"/>
<comment type="catalytic activity">
    <reaction evidence="6">
        <text>L-aspartate + 2-oxoglutarate = oxaloacetate + L-glutamate</text>
        <dbReference type="Rhea" id="RHEA:21824"/>
        <dbReference type="ChEBI" id="CHEBI:16452"/>
        <dbReference type="ChEBI" id="CHEBI:16810"/>
        <dbReference type="ChEBI" id="CHEBI:29985"/>
        <dbReference type="ChEBI" id="CHEBI:29991"/>
        <dbReference type="EC" id="2.6.1.1"/>
    </reaction>
</comment>
<comment type="similarity">
    <text evidence="2 7">Belongs to the class-I pyridoxal-phosphate-dependent aminotransferase family.</text>
</comment>
<dbReference type="EC" id="2.6.1.-" evidence="7"/>
<name>A0A3N1LP80_9PROT</name>
<dbReference type="InterPro" id="IPR015421">
    <property type="entry name" value="PyrdxlP-dep_Trfase_major"/>
</dbReference>
<keyword evidence="4 7" id="KW-0808">Transferase</keyword>
<dbReference type="InterPro" id="IPR015424">
    <property type="entry name" value="PyrdxlP-dep_Trfase"/>
</dbReference>
<dbReference type="OrthoDB" id="9766084at2"/>
<dbReference type="GO" id="GO:0006520">
    <property type="term" value="P:amino acid metabolic process"/>
    <property type="evidence" value="ECO:0007669"/>
    <property type="project" value="InterPro"/>
</dbReference>
<gene>
    <name evidence="9" type="ORF">EDC65_2885</name>
</gene>
<dbReference type="RefSeq" id="WP_123690602.1">
    <property type="nucleotide sequence ID" value="NZ_AP019700.1"/>
</dbReference>
<evidence type="ECO:0000259" key="8">
    <source>
        <dbReference type="Pfam" id="PF00155"/>
    </source>
</evidence>
<evidence type="ECO:0000313" key="10">
    <source>
        <dbReference type="Proteomes" id="UP000278222"/>
    </source>
</evidence>
<dbReference type="InterPro" id="IPR050596">
    <property type="entry name" value="AspAT/PAT-like"/>
</dbReference>
<evidence type="ECO:0000256" key="5">
    <source>
        <dbReference type="ARBA" id="ARBA00022898"/>
    </source>
</evidence>
<evidence type="ECO:0000256" key="7">
    <source>
        <dbReference type="RuleBase" id="RU000481"/>
    </source>
</evidence>
<evidence type="ECO:0000313" key="9">
    <source>
        <dbReference type="EMBL" id="ROP91025.1"/>
    </source>
</evidence>
<dbReference type="InterPro" id="IPR004838">
    <property type="entry name" value="NHTrfase_class1_PyrdxlP-BS"/>
</dbReference>
<dbReference type="PANTHER" id="PTHR46383:SF1">
    <property type="entry name" value="ASPARTATE AMINOTRANSFERASE"/>
    <property type="match status" value="1"/>
</dbReference>
<dbReference type="Proteomes" id="UP000278222">
    <property type="component" value="Unassembled WGS sequence"/>
</dbReference>
<organism evidence="9 10">
    <name type="scientific">Stella humosa</name>
    <dbReference type="NCBI Taxonomy" id="94"/>
    <lineage>
        <taxon>Bacteria</taxon>
        <taxon>Pseudomonadati</taxon>
        <taxon>Pseudomonadota</taxon>
        <taxon>Alphaproteobacteria</taxon>
        <taxon>Rhodospirillales</taxon>
        <taxon>Stellaceae</taxon>
        <taxon>Stella</taxon>
    </lineage>
</organism>
<dbReference type="InterPro" id="IPR004839">
    <property type="entry name" value="Aminotransferase_I/II_large"/>
</dbReference>
<dbReference type="NCBIfam" id="NF005732">
    <property type="entry name" value="PRK07550.1"/>
    <property type="match status" value="1"/>
</dbReference>
<comment type="caution">
    <text evidence="9">The sequence shown here is derived from an EMBL/GenBank/DDBJ whole genome shotgun (WGS) entry which is preliminary data.</text>
</comment>
<evidence type="ECO:0000256" key="1">
    <source>
        <dbReference type="ARBA" id="ARBA00001933"/>
    </source>
</evidence>
<dbReference type="GO" id="GO:0030170">
    <property type="term" value="F:pyridoxal phosphate binding"/>
    <property type="evidence" value="ECO:0007669"/>
    <property type="project" value="InterPro"/>
</dbReference>
<dbReference type="EMBL" id="RJKX01000014">
    <property type="protein sequence ID" value="ROP91025.1"/>
    <property type="molecule type" value="Genomic_DNA"/>
</dbReference>
<keyword evidence="10" id="KW-1185">Reference proteome</keyword>